<gene>
    <name evidence="2" type="ORF">EVJ47_06595</name>
</gene>
<evidence type="ECO:0000313" key="3">
    <source>
        <dbReference type="Proteomes" id="UP000320813"/>
    </source>
</evidence>
<evidence type="ECO:0000313" key="2">
    <source>
        <dbReference type="EMBL" id="RZD14331.1"/>
    </source>
</evidence>
<protein>
    <submittedName>
        <fullName evidence="2">Uncharacterized protein</fullName>
    </submittedName>
</protein>
<dbReference type="AlphaFoldDB" id="A0A519BAM0"/>
<keyword evidence="1" id="KW-0812">Transmembrane</keyword>
<organism evidence="2 3">
    <name type="scientific">Candidatus Acidulodesulfobacterium ferriphilum</name>
    <dbReference type="NCBI Taxonomy" id="2597223"/>
    <lineage>
        <taxon>Bacteria</taxon>
        <taxon>Deltaproteobacteria</taxon>
        <taxon>Candidatus Acidulodesulfobacterales</taxon>
        <taxon>Candidatus Acidulodesulfobacterium</taxon>
    </lineage>
</organism>
<evidence type="ECO:0000256" key="1">
    <source>
        <dbReference type="SAM" id="Phobius"/>
    </source>
</evidence>
<dbReference type="Proteomes" id="UP000320813">
    <property type="component" value="Unassembled WGS sequence"/>
</dbReference>
<sequence>MKNKLEFLKKNRVNITSIFILAFALYYYFAGNINDALGYILLGIVLNLLNLAHNHLKPKENNGANKQNQPR</sequence>
<keyword evidence="1" id="KW-0472">Membrane</keyword>
<dbReference type="EMBL" id="SGBD01000003">
    <property type="protein sequence ID" value="RZD14331.1"/>
    <property type="molecule type" value="Genomic_DNA"/>
</dbReference>
<proteinExistence type="predicted"/>
<feature type="transmembrane region" description="Helical" evidence="1">
    <location>
        <begin position="12"/>
        <end position="30"/>
    </location>
</feature>
<accession>A0A519BAM0</accession>
<comment type="caution">
    <text evidence="2">The sequence shown here is derived from an EMBL/GenBank/DDBJ whole genome shotgun (WGS) entry which is preliminary data.</text>
</comment>
<reference evidence="2 3" key="1">
    <citation type="submission" date="2019-01" db="EMBL/GenBank/DDBJ databases">
        <title>Insights into ecological role of a new deltaproteobacterial order Candidatus Sinidesulfobacterales (Sva0485) by metagenomics and metatranscriptomics.</title>
        <authorList>
            <person name="Tan S."/>
            <person name="Liu J."/>
            <person name="Fang Y."/>
            <person name="Hedlund B.P."/>
            <person name="Lian Z.H."/>
            <person name="Huang L.Y."/>
            <person name="Li J.T."/>
            <person name="Huang L.N."/>
            <person name="Li W.J."/>
            <person name="Jiang H.C."/>
            <person name="Dong H.L."/>
            <person name="Shu W.S."/>
        </authorList>
    </citation>
    <scope>NUCLEOTIDE SEQUENCE [LARGE SCALE GENOMIC DNA]</scope>
    <source>
        <strain evidence="2">AP3</strain>
    </source>
</reference>
<name>A0A519BAM0_9DELT</name>
<keyword evidence="1" id="KW-1133">Transmembrane helix</keyword>
<feature type="transmembrane region" description="Helical" evidence="1">
    <location>
        <begin position="36"/>
        <end position="52"/>
    </location>
</feature>